<dbReference type="eggNOG" id="ENOG502RZIN">
    <property type="taxonomic scope" value="Eukaryota"/>
</dbReference>
<evidence type="ECO:0000313" key="2">
    <source>
        <dbReference type="EMBL" id="EPQ29886.1"/>
    </source>
</evidence>
<dbReference type="PANTHER" id="PTHR43861:SF1">
    <property type="entry name" value="TRANS-ACONITATE 2-METHYLTRANSFERASE"/>
    <property type="match status" value="1"/>
</dbReference>
<dbReference type="CDD" id="cd02440">
    <property type="entry name" value="AdoMet_MTases"/>
    <property type="match status" value="1"/>
</dbReference>
<gene>
    <name evidence="2" type="ORF">PFL1_02559</name>
</gene>
<name>A0A061HGW9_9BASI</name>
<dbReference type="RefSeq" id="XP_007878266.1">
    <property type="nucleotide sequence ID" value="XM_007880075.1"/>
</dbReference>
<dbReference type="OrthoDB" id="10017101at2759"/>
<dbReference type="SUPFAM" id="SSF53335">
    <property type="entry name" value="S-adenosyl-L-methionine-dependent methyltransferases"/>
    <property type="match status" value="1"/>
</dbReference>
<dbReference type="Proteomes" id="UP000053664">
    <property type="component" value="Unassembled WGS sequence"/>
</dbReference>
<dbReference type="AlphaFoldDB" id="A0A061HGW9"/>
<feature type="domain" description="Methyltransferase" evidence="1">
    <location>
        <begin position="41"/>
        <end position="175"/>
    </location>
</feature>
<protein>
    <recommendedName>
        <fullName evidence="1">Methyltransferase domain-containing protein</fullName>
    </recommendedName>
</protein>
<evidence type="ECO:0000313" key="3">
    <source>
        <dbReference type="Proteomes" id="UP000053664"/>
    </source>
</evidence>
<dbReference type="PANTHER" id="PTHR43861">
    <property type="entry name" value="TRANS-ACONITATE 2-METHYLTRANSFERASE-RELATED"/>
    <property type="match status" value="1"/>
</dbReference>
<dbReference type="Gene3D" id="3.40.50.150">
    <property type="entry name" value="Vaccinia Virus protein VP39"/>
    <property type="match status" value="1"/>
</dbReference>
<dbReference type="HOGENOM" id="CLU_037990_5_3_1"/>
<organism evidence="2 3">
    <name type="scientific">Pseudozyma flocculosa PF-1</name>
    <dbReference type="NCBI Taxonomy" id="1277687"/>
    <lineage>
        <taxon>Eukaryota</taxon>
        <taxon>Fungi</taxon>
        <taxon>Dikarya</taxon>
        <taxon>Basidiomycota</taxon>
        <taxon>Ustilaginomycotina</taxon>
        <taxon>Ustilaginomycetes</taxon>
        <taxon>Ustilaginales</taxon>
        <taxon>Ustilaginaceae</taxon>
        <taxon>Pseudozyma</taxon>
    </lineage>
</organism>
<accession>A0A061HGW9</accession>
<evidence type="ECO:0000259" key="1">
    <source>
        <dbReference type="Pfam" id="PF13847"/>
    </source>
</evidence>
<dbReference type="KEGG" id="pfp:PFL1_02559"/>
<proteinExistence type="predicted"/>
<dbReference type="InterPro" id="IPR029063">
    <property type="entry name" value="SAM-dependent_MTases_sf"/>
</dbReference>
<dbReference type="GeneID" id="19316678"/>
<dbReference type="Pfam" id="PF13847">
    <property type="entry name" value="Methyltransf_31"/>
    <property type="match status" value="1"/>
</dbReference>
<sequence length="302" mass="32431">MMANSGQRYHRSDNAEAYRQNASFVYSPAYTSPVLGLLDAKAGERILDLGCGSGELTLDVARLISRPEQAATAAGHVLGIDASADMIDKATRLRDAAAAAAAAAAAQQGDPDGLGDRVKFRVLDGHELATGLGHDLEGTFDKVFSNAALHWMKASPSQVIRGVRTALKRGGVFAAEMGGFLNCIGIRALLHQSCRRRGVDPDAVDPWFFPTAEQYSALLIEGGFEVRHCELVPRLTALPPSSGLRGWLSTFAGPFLNAFDDEGTRGAVLDEVEAALRPDCYDAAEDRWSIMYVRLRIRAVAV</sequence>
<dbReference type="EMBL" id="KE361629">
    <property type="protein sequence ID" value="EPQ29886.1"/>
    <property type="molecule type" value="Genomic_DNA"/>
</dbReference>
<reference evidence="2 3" key="1">
    <citation type="journal article" date="2013" name="Plant Cell">
        <title>The transition from a phytopathogenic smut ancestor to an anamorphic biocontrol agent deciphered by comparative whole-genome analysis.</title>
        <authorList>
            <person name="Lefebvre F."/>
            <person name="Joly D.L."/>
            <person name="Labbe C."/>
            <person name="Teichmann B."/>
            <person name="Linning R."/>
            <person name="Belzile F."/>
            <person name="Bakkeren G."/>
            <person name="Belanger R.R."/>
        </authorList>
    </citation>
    <scope>NUCLEOTIDE SEQUENCE [LARGE SCALE GENOMIC DNA]</scope>
    <source>
        <strain evidence="2 3">PF-1</strain>
    </source>
</reference>
<dbReference type="InterPro" id="IPR025714">
    <property type="entry name" value="Methyltranfer_dom"/>
</dbReference>